<keyword evidence="1" id="KW-0812">Transmembrane</keyword>
<evidence type="ECO:0008006" key="4">
    <source>
        <dbReference type="Google" id="ProtNLM"/>
    </source>
</evidence>
<proteinExistence type="predicted"/>
<organism evidence="2 3">
    <name type="scientific">Klenkia sesuvii</name>
    <dbReference type="NCBI Taxonomy" id="3103137"/>
    <lineage>
        <taxon>Bacteria</taxon>
        <taxon>Bacillati</taxon>
        <taxon>Actinomycetota</taxon>
        <taxon>Actinomycetes</taxon>
        <taxon>Geodermatophilales</taxon>
        <taxon>Geodermatophilaceae</taxon>
        <taxon>Klenkia</taxon>
    </lineage>
</organism>
<evidence type="ECO:0000256" key="1">
    <source>
        <dbReference type="SAM" id="Phobius"/>
    </source>
</evidence>
<evidence type="ECO:0000313" key="2">
    <source>
        <dbReference type="EMBL" id="MEI4270391.1"/>
    </source>
</evidence>
<accession>A0ABU8DPN8</accession>
<reference evidence="2 3" key="1">
    <citation type="submission" date="2024-03" db="EMBL/GenBank/DDBJ databases">
        <title>Draft genome sequence of Klenkia sp. LSe6-5.</title>
        <authorList>
            <person name="Duangmal K."/>
            <person name="Chantavorakit T."/>
        </authorList>
    </citation>
    <scope>NUCLEOTIDE SEQUENCE [LARGE SCALE GENOMIC DNA]</scope>
    <source>
        <strain evidence="2 3">LSe6-5</strain>
    </source>
</reference>
<dbReference type="EMBL" id="JBAPLU010000001">
    <property type="protein sequence ID" value="MEI4270391.1"/>
    <property type="molecule type" value="Genomic_DNA"/>
</dbReference>
<keyword evidence="1" id="KW-0472">Membrane</keyword>
<gene>
    <name evidence="2" type="ORF">TEK04_01525</name>
</gene>
<name>A0ABU8DPN8_9ACTN</name>
<keyword evidence="3" id="KW-1185">Reference proteome</keyword>
<dbReference type="RefSeq" id="WP_336402532.1">
    <property type="nucleotide sequence ID" value="NZ_JBAPLU010000001.1"/>
</dbReference>
<dbReference type="Proteomes" id="UP001361570">
    <property type="component" value="Unassembled WGS sequence"/>
</dbReference>
<feature type="transmembrane region" description="Helical" evidence="1">
    <location>
        <begin position="65"/>
        <end position="87"/>
    </location>
</feature>
<keyword evidence="1" id="KW-1133">Transmembrane helix</keyword>
<feature type="transmembrane region" description="Helical" evidence="1">
    <location>
        <begin position="119"/>
        <end position="138"/>
    </location>
</feature>
<comment type="caution">
    <text evidence="2">The sequence shown here is derived from an EMBL/GenBank/DDBJ whole genome shotgun (WGS) entry which is preliminary data.</text>
</comment>
<sequence length="159" mass="16179">MSAPQTPSDPRPTPPSVRVAVAALLALGVLLVLSAGLTLVGHQAVVDRFVAAQPDLDRAATTRALLLGQALYLALGSAAAVGGVALLRGRPWGRWLGVGAVLFLGLRTALSTVTTGGTTVFSLLVLVLCIAAVTSLLARSTRDWLPAPASRRRGGPATG</sequence>
<evidence type="ECO:0000313" key="3">
    <source>
        <dbReference type="Proteomes" id="UP001361570"/>
    </source>
</evidence>
<protein>
    <recommendedName>
        <fullName evidence="4">DUF4345 domain-containing protein</fullName>
    </recommendedName>
</protein>
<feature type="transmembrane region" description="Helical" evidence="1">
    <location>
        <begin position="21"/>
        <end position="45"/>
    </location>
</feature>
<feature type="transmembrane region" description="Helical" evidence="1">
    <location>
        <begin position="94"/>
        <end position="113"/>
    </location>
</feature>